<dbReference type="InterPro" id="IPR033749">
    <property type="entry name" value="Polyprenyl_synt_CS"/>
</dbReference>
<comment type="cofactor">
    <cofactor evidence="1">
        <name>Mg(2+)</name>
        <dbReference type="ChEBI" id="CHEBI:18420"/>
    </cofactor>
</comment>
<reference evidence="8" key="3">
    <citation type="submission" date="2025-08" db="UniProtKB">
        <authorList>
            <consortium name="RefSeq"/>
        </authorList>
    </citation>
    <scope>IDENTIFICATION</scope>
    <source>
        <strain evidence="8">CBS 342.82</strain>
    </source>
</reference>
<dbReference type="AlphaFoldDB" id="A0A6J3M053"/>
<evidence type="ECO:0000256" key="2">
    <source>
        <dbReference type="ARBA" id="ARBA00022679"/>
    </source>
</evidence>
<dbReference type="GO" id="GO:0005737">
    <property type="term" value="C:cytoplasm"/>
    <property type="evidence" value="ECO:0007669"/>
    <property type="project" value="TreeGrafter"/>
</dbReference>
<evidence type="ECO:0000256" key="6">
    <source>
        <dbReference type="SAM" id="MobiDB-lite"/>
    </source>
</evidence>
<dbReference type="SUPFAM" id="SSF48576">
    <property type="entry name" value="Terpenoid synthases"/>
    <property type="match status" value="1"/>
</dbReference>
<protein>
    <submittedName>
        <fullName evidence="8">ERG20 farnesyl diphosphate synthase</fullName>
    </submittedName>
</protein>
<dbReference type="SFLD" id="SFLDG01017">
    <property type="entry name" value="Polyprenyl_Transferase_Like"/>
    <property type="match status" value="1"/>
</dbReference>
<keyword evidence="7" id="KW-1185">Reference proteome</keyword>
<dbReference type="GO" id="GO:0004161">
    <property type="term" value="F:dimethylallyltranstransferase activity"/>
    <property type="evidence" value="ECO:0007669"/>
    <property type="project" value="TreeGrafter"/>
</dbReference>
<evidence type="ECO:0000256" key="4">
    <source>
        <dbReference type="ARBA" id="ARBA00022842"/>
    </source>
</evidence>
<dbReference type="InterPro" id="IPR000092">
    <property type="entry name" value="Polyprenyl_synt"/>
</dbReference>
<evidence type="ECO:0000256" key="5">
    <source>
        <dbReference type="RuleBase" id="RU004466"/>
    </source>
</evidence>
<reference evidence="8" key="1">
    <citation type="submission" date="2020-01" db="EMBL/GenBank/DDBJ databases">
        <authorList>
            <consortium name="DOE Joint Genome Institute"/>
            <person name="Haridas S."/>
            <person name="Albert R."/>
            <person name="Binder M."/>
            <person name="Bloem J."/>
            <person name="Labutti K."/>
            <person name="Salamov A."/>
            <person name="Andreopoulos B."/>
            <person name="Baker S.E."/>
            <person name="Barry K."/>
            <person name="Bills G."/>
            <person name="Bluhm B.H."/>
            <person name="Cannon C."/>
            <person name="Castanera R."/>
            <person name="Culley D.E."/>
            <person name="Daum C."/>
            <person name="Ezra D."/>
            <person name="Gonzalez J.B."/>
            <person name="Henrissat B."/>
            <person name="Kuo A."/>
            <person name="Liang C."/>
            <person name="Lipzen A."/>
            <person name="Lutzoni F."/>
            <person name="Magnuson J."/>
            <person name="Mondo S."/>
            <person name="Nolan M."/>
            <person name="Ohm R."/>
            <person name="Pangilinan J."/>
            <person name="Park H.-J."/>
            <person name="Ramirez L."/>
            <person name="Alfaro M."/>
            <person name="Sun H."/>
            <person name="Tritt A."/>
            <person name="Yoshinaga Y."/>
            <person name="Zwiers L.-H."/>
            <person name="Turgeon B.G."/>
            <person name="Goodwin S.B."/>
            <person name="Spatafora J.W."/>
            <person name="Crous P.W."/>
            <person name="Grigoriev I.V."/>
        </authorList>
    </citation>
    <scope>NUCLEOTIDE SEQUENCE</scope>
    <source>
        <strain evidence="8">CBS 342.82</strain>
    </source>
</reference>
<dbReference type="Proteomes" id="UP000504637">
    <property type="component" value="Unplaced"/>
</dbReference>
<accession>A0A6J3M053</accession>
<dbReference type="GO" id="GO:0004337">
    <property type="term" value="F:(2E,6E)-farnesyl diphosphate synthase activity"/>
    <property type="evidence" value="ECO:0007669"/>
    <property type="project" value="TreeGrafter"/>
</dbReference>
<evidence type="ECO:0000256" key="3">
    <source>
        <dbReference type="ARBA" id="ARBA00022723"/>
    </source>
</evidence>
<organism evidence="8">
    <name type="scientific">Dissoconium aciculare CBS 342.82</name>
    <dbReference type="NCBI Taxonomy" id="1314786"/>
    <lineage>
        <taxon>Eukaryota</taxon>
        <taxon>Fungi</taxon>
        <taxon>Dikarya</taxon>
        <taxon>Ascomycota</taxon>
        <taxon>Pezizomycotina</taxon>
        <taxon>Dothideomycetes</taxon>
        <taxon>Dothideomycetidae</taxon>
        <taxon>Mycosphaerellales</taxon>
        <taxon>Dissoconiaceae</taxon>
        <taxon>Dissoconium</taxon>
    </lineage>
</organism>
<dbReference type="Pfam" id="PF00348">
    <property type="entry name" value="polyprenyl_synt"/>
    <property type="match status" value="1"/>
</dbReference>
<dbReference type="GO" id="GO:0045337">
    <property type="term" value="P:farnesyl diphosphate biosynthetic process"/>
    <property type="evidence" value="ECO:0007669"/>
    <property type="project" value="TreeGrafter"/>
</dbReference>
<proteinExistence type="inferred from homology"/>
<dbReference type="SFLD" id="SFLDS00005">
    <property type="entry name" value="Isoprenoid_Synthase_Type_I"/>
    <property type="match status" value="1"/>
</dbReference>
<dbReference type="OrthoDB" id="10257492at2759"/>
<dbReference type="Gene3D" id="1.10.600.10">
    <property type="entry name" value="Farnesyl Diphosphate Synthase"/>
    <property type="match status" value="1"/>
</dbReference>
<dbReference type="InterPro" id="IPR008949">
    <property type="entry name" value="Isoprenoid_synthase_dom_sf"/>
</dbReference>
<keyword evidence="4" id="KW-0460">Magnesium</keyword>
<dbReference type="PROSITE" id="PS00444">
    <property type="entry name" value="POLYPRENYL_SYNTHASE_2"/>
    <property type="match status" value="1"/>
</dbReference>
<evidence type="ECO:0000313" key="8">
    <source>
        <dbReference type="RefSeq" id="XP_033458344.1"/>
    </source>
</evidence>
<dbReference type="GeneID" id="54365631"/>
<name>A0A6J3M053_9PEZI</name>
<dbReference type="CDD" id="cd00685">
    <property type="entry name" value="Trans_IPPS_HT"/>
    <property type="match status" value="1"/>
</dbReference>
<dbReference type="RefSeq" id="XP_033458344.1">
    <property type="nucleotide sequence ID" value="XM_033607832.1"/>
</dbReference>
<comment type="similarity">
    <text evidence="5">Belongs to the FPP/GGPP synthase family.</text>
</comment>
<sequence length="396" mass="45154">MAQKRKASISERVQEVFKKVQRRRSPRTKLSESSIADEHSPSPALSNIERFKAVFPQILDDVQSACEKYSLDIEVWQSLEKSLNHNATGGKYNRGVSVLDTAQMLLSRGLNDDEFSDLALLGWMIELFQAFMLVHDDIMDGSLTRRGRPCWYKLPEVGLTSVNDGVLLESIIFLLLKKHFRTHANYVGLIELFQETAFWTELGQASDMLVAPETARWGEDGQRLDLARYNSKRYSTIVKFKTSYYSFYTPIVLALLYTGKASAGNLSKTEDITLALGEYFQIQDDYLDCFGDPVVLGKIGMDIQDNKCSWLVCQALMRCSVAQRKVLDLNYGIHNSDAEAAVKKLYADLQLAQVYHEYEDVAVARIQKSITALDERDGLRKTVFDEFLRKIHRRDK</sequence>
<reference evidence="8" key="2">
    <citation type="submission" date="2020-04" db="EMBL/GenBank/DDBJ databases">
        <authorList>
            <consortium name="NCBI Genome Project"/>
        </authorList>
    </citation>
    <scope>NUCLEOTIDE SEQUENCE</scope>
    <source>
        <strain evidence="8">CBS 342.82</strain>
    </source>
</reference>
<feature type="region of interest" description="Disordered" evidence="6">
    <location>
        <begin position="1"/>
        <end position="42"/>
    </location>
</feature>
<evidence type="ECO:0000256" key="1">
    <source>
        <dbReference type="ARBA" id="ARBA00001946"/>
    </source>
</evidence>
<dbReference type="InterPro" id="IPR039702">
    <property type="entry name" value="FPS1-like"/>
</dbReference>
<evidence type="ECO:0000313" key="7">
    <source>
        <dbReference type="Proteomes" id="UP000504637"/>
    </source>
</evidence>
<gene>
    <name evidence="8" type="ORF">K489DRAFT_411680</name>
</gene>
<dbReference type="GO" id="GO:0043386">
    <property type="term" value="P:mycotoxin biosynthetic process"/>
    <property type="evidence" value="ECO:0007669"/>
    <property type="project" value="UniProtKB-ARBA"/>
</dbReference>
<dbReference type="GO" id="GO:0046165">
    <property type="term" value="P:alcohol biosynthetic process"/>
    <property type="evidence" value="ECO:0007669"/>
    <property type="project" value="UniProtKB-ARBA"/>
</dbReference>
<dbReference type="PANTHER" id="PTHR11525:SF0">
    <property type="entry name" value="FARNESYL PYROPHOSPHATE SYNTHASE"/>
    <property type="match status" value="1"/>
</dbReference>
<keyword evidence="2 5" id="KW-0808">Transferase</keyword>
<keyword evidence="3" id="KW-0479">Metal-binding</keyword>
<dbReference type="PROSITE" id="PS00723">
    <property type="entry name" value="POLYPRENYL_SYNTHASE_1"/>
    <property type="match status" value="1"/>
</dbReference>
<dbReference type="GO" id="GO:0046872">
    <property type="term" value="F:metal ion binding"/>
    <property type="evidence" value="ECO:0007669"/>
    <property type="project" value="UniProtKB-KW"/>
</dbReference>
<dbReference type="PANTHER" id="PTHR11525">
    <property type="entry name" value="FARNESYL-PYROPHOSPHATE SYNTHETASE"/>
    <property type="match status" value="1"/>
</dbReference>
<feature type="compositionally biased region" description="Basic and acidic residues" evidence="6">
    <location>
        <begin position="8"/>
        <end position="18"/>
    </location>
</feature>